<evidence type="ECO:0000313" key="2">
    <source>
        <dbReference type="EMBL" id="CAB3260360.1"/>
    </source>
</evidence>
<protein>
    <submittedName>
        <fullName evidence="2">Uncharacterized protein</fullName>
    </submittedName>
</protein>
<reference evidence="2 3" key="1">
    <citation type="submission" date="2020-04" db="EMBL/GenBank/DDBJ databases">
        <authorList>
            <person name="Wallbank WR R."/>
            <person name="Pardo Diaz C."/>
            <person name="Kozak K."/>
            <person name="Martin S."/>
            <person name="Jiggins C."/>
            <person name="Moest M."/>
            <person name="Warren A I."/>
            <person name="Byers J.R.P. K."/>
            <person name="Montejo-Kovacevich G."/>
            <person name="Yen C E."/>
        </authorList>
    </citation>
    <scope>NUCLEOTIDE SEQUENCE [LARGE SCALE GENOMIC DNA]</scope>
</reference>
<evidence type="ECO:0000313" key="3">
    <source>
        <dbReference type="Proteomes" id="UP000494106"/>
    </source>
</evidence>
<proteinExistence type="predicted"/>
<gene>
    <name evidence="2" type="ORF">APLA_LOCUS17427</name>
</gene>
<organism evidence="2 3">
    <name type="scientific">Arctia plantaginis</name>
    <name type="common">Wood tiger moth</name>
    <name type="synonym">Phalaena plantaginis</name>
    <dbReference type="NCBI Taxonomy" id="874455"/>
    <lineage>
        <taxon>Eukaryota</taxon>
        <taxon>Metazoa</taxon>
        <taxon>Ecdysozoa</taxon>
        <taxon>Arthropoda</taxon>
        <taxon>Hexapoda</taxon>
        <taxon>Insecta</taxon>
        <taxon>Pterygota</taxon>
        <taxon>Neoptera</taxon>
        <taxon>Endopterygota</taxon>
        <taxon>Lepidoptera</taxon>
        <taxon>Glossata</taxon>
        <taxon>Ditrysia</taxon>
        <taxon>Noctuoidea</taxon>
        <taxon>Erebidae</taxon>
        <taxon>Arctiinae</taxon>
        <taxon>Arctia</taxon>
    </lineage>
</organism>
<sequence length="85" mass="9433">MATCAELRTSWGNLEHGNRDDELRGVNNPFVFNVIPPKLRAKCQTFVNGVANNESIDSKHPAPVDFEGFPSSPHVAEQHMGTLTW</sequence>
<dbReference type="Proteomes" id="UP000494106">
    <property type="component" value="Unassembled WGS sequence"/>
</dbReference>
<evidence type="ECO:0000256" key="1">
    <source>
        <dbReference type="SAM" id="MobiDB-lite"/>
    </source>
</evidence>
<name>A0A8S1BMN0_ARCPL</name>
<dbReference type="OrthoDB" id="6941468at2759"/>
<feature type="region of interest" description="Disordered" evidence="1">
    <location>
        <begin position="57"/>
        <end position="85"/>
    </location>
</feature>
<keyword evidence="3" id="KW-1185">Reference proteome</keyword>
<dbReference type="AlphaFoldDB" id="A0A8S1BMN0"/>
<dbReference type="EMBL" id="CADEBC010000733">
    <property type="protein sequence ID" value="CAB3260360.1"/>
    <property type="molecule type" value="Genomic_DNA"/>
</dbReference>
<accession>A0A8S1BMN0</accession>
<comment type="caution">
    <text evidence="2">The sequence shown here is derived from an EMBL/GenBank/DDBJ whole genome shotgun (WGS) entry which is preliminary data.</text>
</comment>